<accession>B0NUR6</accession>
<proteinExistence type="predicted"/>
<reference evidence="1 2" key="1">
    <citation type="submission" date="2007-11" db="EMBL/GenBank/DDBJ databases">
        <title>Draft genome sequence of Bacteroides stercoris(ATCC 43183).</title>
        <authorList>
            <person name="Sudarsanam P."/>
            <person name="Ley R."/>
            <person name="Guruge J."/>
            <person name="Turnbaugh P.J."/>
            <person name="Mahowald M."/>
            <person name="Liep D."/>
            <person name="Gordon J."/>
        </authorList>
    </citation>
    <scope>NUCLEOTIDE SEQUENCE [LARGE SCALE GENOMIC DNA]</scope>
    <source>
        <strain evidence="1 2">ATCC 43183</strain>
    </source>
</reference>
<sequence length="42" mass="5178">MKRAKWAFLKKKYKKSWVLENNISKKYIPLQRFNKAIDCITF</sequence>
<dbReference type="AlphaFoldDB" id="B0NUR6"/>
<reference evidence="1 2" key="2">
    <citation type="submission" date="2007-11" db="EMBL/GenBank/DDBJ databases">
        <authorList>
            <person name="Fulton L."/>
            <person name="Clifton S."/>
            <person name="Fulton B."/>
            <person name="Xu J."/>
            <person name="Minx P."/>
            <person name="Pepin K.H."/>
            <person name="Johnson M."/>
            <person name="Thiruvilangam P."/>
            <person name="Bhonagiri V."/>
            <person name="Nash W.E."/>
            <person name="Mardis E.R."/>
            <person name="Wilson R.K."/>
        </authorList>
    </citation>
    <scope>NUCLEOTIDE SEQUENCE [LARGE SCALE GENOMIC DNA]</scope>
    <source>
        <strain evidence="1 2">ATCC 43183</strain>
    </source>
</reference>
<gene>
    <name evidence="1" type="ORF">BACSTE_03253</name>
</gene>
<comment type="caution">
    <text evidence="1">The sequence shown here is derived from an EMBL/GenBank/DDBJ whole genome shotgun (WGS) entry which is preliminary data.</text>
</comment>
<dbReference type="HOGENOM" id="CLU_3247530_0_0_10"/>
<dbReference type="EMBL" id="ABFZ02000022">
    <property type="protein sequence ID" value="EDS14109.1"/>
    <property type="molecule type" value="Genomic_DNA"/>
</dbReference>
<protein>
    <submittedName>
        <fullName evidence="1">Uncharacterized protein</fullName>
    </submittedName>
</protein>
<evidence type="ECO:0000313" key="1">
    <source>
        <dbReference type="EMBL" id="EDS14109.1"/>
    </source>
</evidence>
<name>B0NUR6_BACSE</name>
<organism evidence="1 2">
    <name type="scientific">Bacteroides stercoris ATCC 43183</name>
    <dbReference type="NCBI Taxonomy" id="449673"/>
    <lineage>
        <taxon>Bacteria</taxon>
        <taxon>Pseudomonadati</taxon>
        <taxon>Bacteroidota</taxon>
        <taxon>Bacteroidia</taxon>
        <taxon>Bacteroidales</taxon>
        <taxon>Bacteroidaceae</taxon>
        <taxon>Bacteroides</taxon>
    </lineage>
</organism>
<dbReference type="Proteomes" id="UP000004713">
    <property type="component" value="Unassembled WGS sequence"/>
</dbReference>
<evidence type="ECO:0000313" key="2">
    <source>
        <dbReference type="Proteomes" id="UP000004713"/>
    </source>
</evidence>